<gene>
    <name evidence="8" type="ORF">DFR50_103164</name>
</gene>
<proteinExistence type="inferred from homology"/>
<dbReference type="InterPro" id="IPR020617">
    <property type="entry name" value="Thiolase_C"/>
</dbReference>
<dbReference type="InterPro" id="IPR020616">
    <property type="entry name" value="Thiolase_N"/>
</dbReference>
<dbReference type="Pfam" id="PF00108">
    <property type="entry name" value="Thiolase_N"/>
    <property type="match status" value="1"/>
</dbReference>
<keyword evidence="2 5" id="KW-0808">Transferase</keyword>
<dbReference type="CDD" id="cd00751">
    <property type="entry name" value="thiolase"/>
    <property type="match status" value="1"/>
</dbReference>
<evidence type="ECO:0000256" key="1">
    <source>
        <dbReference type="ARBA" id="ARBA00010982"/>
    </source>
</evidence>
<dbReference type="InterPro" id="IPR020610">
    <property type="entry name" value="Thiolase_AS"/>
</dbReference>
<comment type="similarity">
    <text evidence="1 5">Belongs to the thiolase-like superfamily. Thiolase family.</text>
</comment>
<evidence type="ECO:0000313" key="9">
    <source>
        <dbReference type="Proteomes" id="UP000253529"/>
    </source>
</evidence>
<keyword evidence="3 5" id="KW-0012">Acyltransferase</keyword>
<feature type="domain" description="Thiolase N-terminal" evidence="6">
    <location>
        <begin position="1"/>
        <end position="215"/>
    </location>
</feature>
<feature type="domain" description="Thiolase C-terminal" evidence="7">
    <location>
        <begin position="224"/>
        <end position="349"/>
    </location>
</feature>
<dbReference type="Gene3D" id="3.40.47.10">
    <property type="match status" value="2"/>
</dbReference>
<comment type="caution">
    <text evidence="8">The sequence shown here is derived from an EMBL/GenBank/DDBJ whole genome shotgun (WGS) entry which is preliminary data.</text>
</comment>
<feature type="active site" description="Proton acceptor" evidence="4">
    <location>
        <position position="307"/>
    </location>
</feature>
<dbReference type="NCBIfam" id="TIGR01930">
    <property type="entry name" value="AcCoA-C-Actrans"/>
    <property type="match status" value="1"/>
</dbReference>
<dbReference type="AlphaFoldDB" id="A0A366FRP0"/>
<evidence type="ECO:0000256" key="2">
    <source>
        <dbReference type="ARBA" id="ARBA00022679"/>
    </source>
</evidence>
<dbReference type="InterPro" id="IPR002155">
    <property type="entry name" value="Thiolase"/>
</dbReference>
<dbReference type="Pfam" id="PF02803">
    <property type="entry name" value="Thiolase_C"/>
    <property type="match status" value="1"/>
</dbReference>
<dbReference type="PROSITE" id="PS00099">
    <property type="entry name" value="THIOLASE_3"/>
    <property type="match status" value="1"/>
</dbReference>
<sequence>MGHVLANSEAPNIARVSALLAGLPEATAAFTVDMQCGSGLQALRLAIMEIQTGASAIAVAGGVESMSRALYYLPPSVRYEGFRLGEQTIHDAFTRAVTRVQPPALYPGLNMGLTAEAIADRHAISREQQDAFALDSQKKACAAIAAGRFKDEIVPVEVADRKSSILFAQDEYPKANATPEGLAKLNPVFRKGGTVTPGNASGMNDGASAVVVMGEAKAREFGIRPLVRVLRHSVTGLDPSVMGLGPVTAIRSVLKQGDLALEDVDLFEINEAFAAQSLGVLKELGMLPGSRLYSRVNVNGGGIALGHALGSSGARILTTLIHELKRRSGRYGVASLCIGGGQGVAMLVENI</sequence>
<dbReference type="EMBL" id="QNRK01000003">
    <property type="protein sequence ID" value="RBP17278.1"/>
    <property type="molecule type" value="Genomic_DNA"/>
</dbReference>
<evidence type="ECO:0000256" key="5">
    <source>
        <dbReference type="RuleBase" id="RU003557"/>
    </source>
</evidence>
<name>A0A366FRP0_9HYPH</name>
<keyword evidence="9" id="KW-1185">Reference proteome</keyword>
<reference evidence="8 9" key="1">
    <citation type="submission" date="2018-06" db="EMBL/GenBank/DDBJ databases">
        <title>Genomic Encyclopedia of Type Strains, Phase IV (KMG-IV): sequencing the most valuable type-strain genomes for metagenomic binning, comparative biology and taxonomic classification.</title>
        <authorList>
            <person name="Goeker M."/>
        </authorList>
    </citation>
    <scope>NUCLEOTIDE SEQUENCE [LARGE SCALE GENOMIC DNA]</scope>
    <source>
        <strain evidence="8 9">DSM 24875</strain>
    </source>
</reference>
<dbReference type="PIRSF" id="PIRSF000429">
    <property type="entry name" value="Ac-CoA_Ac_transf"/>
    <property type="match status" value="1"/>
</dbReference>
<feature type="active site" description="Proton acceptor" evidence="4">
    <location>
        <position position="337"/>
    </location>
</feature>
<protein>
    <submittedName>
        <fullName evidence="8">Acetyl-CoA C-acetyltransferase</fullName>
    </submittedName>
</protein>
<organism evidence="8 9">
    <name type="scientific">Roseiarcus fermentans</name>
    <dbReference type="NCBI Taxonomy" id="1473586"/>
    <lineage>
        <taxon>Bacteria</taxon>
        <taxon>Pseudomonadati</taxon>
        <taxon>Pseudomonadota</taxon>
        <taxon>Alphaproteobacteria</taxon>
        <taxon>Hyphomicrobiales</taxon>
        <taxon>Roseiarcaceae</taxon>
        <taxon>Roseiarcus</taxon>
    </lineage>
</organism>
<evidence type="ECO:0000259" key="6">
    <source>
        <dbReference type="Pfam" id="PF00108"/>
    </source>
</evidence>
<evidence type="ECO:0000256" key="4">
    <source>
        <dbReference type="PIRSR" id="PIRSR000429-1"/>
    </source>
</evidence>
<dbReference type="InterPro" id="IPR016039">
    <property type="entry name" value="Thiolase-like"/>
</dbReference>
<dbReference type="PANTHER" id="PTHR18919:SF107">
    <property type="entry name" value="ACETYL-COA ACETYLTRANSFERASE, CYTOSOLIC"/>
    <property type="match status" value="1"/>
</dbReference>
<dbReference type="GO" id="GO:0003988">
    <property type="term" value="F:acetyl-CoA C-acyltransferase activity"/>
    <property type="evidence" value="ECO:0007669"/>
    <property type="project" value="UniProtKB-ARBA"/>
</dbReference>
<evidence type="ECO:0000256" key="3">
    <source>
        <dbReference type="ARBA" id="ARBA00023315"/>
    </source>
</evidence>
<evidence type="ECO:0000313" key="8">
    <source>
        <dbReference type="EMBL" id="RBP17278.1"/>
    </source>
</evidence>
<evidence type="ECO:0000259" key="7">
    <source>
        <dbReference type="Pfam" id="PF02803"/>
    </source>
</evidence>
<dbReference type="PANTHER" id="PTHR18919">
    <property type="entry name" value="ACETYL-COA C-ACYLTRANSFERASE"/>
    <property type="match status" value="1"/>
</dbReference>
<dbReference type="Proteomes" id="UP000253529">
    <property type="component" value="Unassembled WGS sequence"/>
</dbReference>
<dbReference type="SUPFAM" id="SSF53901">
    <property type="entry name" value="Thiolase-like"/>
    <property type="match status" value="2"/>
</dbReference>
<feature type="active site" description="Acyl-thioester intermediate" evidence="4">
    <location>
        <position position="36"/>
    </location>
</feature>
<accession>A0A366FRP0</accession>